<comment type="caution">
    <text evidence="4">The sequence shown here is derived from an EMBL/GenBank/DDBJ whole genome shotgun (WGS) entry which is preliminary data.</text>
</comment>
<gene>
    <name evidence="4" type="ORF">B0H50_10240</name>
</gene>
<dbReference type="InterPro" id="IPR005025">
    <property type="entry name" value="FMN_Rdtase-like_dom"/>
</dbReference>
<feature type="domain" description="NADPH-dependent FMN reductase-like" evidence="3">
    <location>
        <begin position="3"/>
        <end position="117"/>
    </location>
</feature>
<dbReference type="Proteomes" id="UP000245523">
    <property type="component" value="Unassembled WGS sequence"/>
</dbReference>
<dbReference type="PANTHER" id="PTHR43278">
    <property type="entry name" value="NAD(P)H-DEPENDENT FMN-CONTAINING OXIDOREDUCTASE YWQN-RELATED"/>
    <property type="match status" value="1"/>
</dbReference>
<dbReference type="PANTHER" id="PTHR43278:SF2">
    <property type="entry name" value="IRON-SULFUR FLAVOPROTEIN"/>
    <property type="match status" value="1"/>
</dbReference>
<accession>A0ABX5LPP3</accession>
<organism evidence="4 5">
    <name type="scientific">Hallerella porci</name>
    <dbReference type="NCBI Taxonomy" id="1945871"/>
    <lineage>
        <taxon>Bacteria</taxon>
        <taxon>Pseudomonadati</taxon>
        <taxon>Fibrobacterota</taxon>
        <taxon>Fibrobacteria</taxon>
        <taxon>Fibrobacterales</taxon>
        <taxon>Fibrobacteraceae</taxon>
        <taxon>Hallerella</taxon>
    </lineage>
</organism>
<dbReference type="EMBL" id="QGHD01000002">
    <property type="protein sequence ID" value="PWL03869.1"/>
    <property type="molecule type" value="Genomic_DNA"/>
</dbReference>
<proteinExistence type="predicted"/>
<evidence type="ECO:0000313" key="4">
    <source>
        <dbReference type="EMBL" id="PWL03869.1"/>
    </source>
</evidence>
<keyword evidence="2" id="KW-0288">FMN</keyword>
<dbReference type="SUPFAM" id="SSF52218">
    <property type="entry name" value="Flavoproteins"/>
    <property type="match status" value="1"/>
</dbReference>
<keyword evidence="1" id="KW-0285">Flavoprotein</keyword>
<evidence type="ECO:0000313" key="5">
    <source>
        <dbReference type="Proteomes" id="UP000245523"/>
    </source>
</evidence>
<evidence type="ECO:0000256" key="2">
    <source>
        <dbReference type="ARBA" id="ARBA00022643"/>
    </source>
</evidence>
<protein>
    <submittedName>
        <fullName evidence="4">Multimeric flavodoxin WrbA</fullName>
    </submittedName>
</protein>
<dbReference type="InterPro" id="IPR051796">
    <property type="entry name" value="ISF_SsuE-like"/>
</dbReference>
<reference evidence="4 5" key="1">
    <citation type="submission" date="2018-05" db="EMBL/GenBank/DDBJ databases">
        <title>Animal gut microbial communities from fecal samples from Wisconsin, USA.</title>
        <authorList>
            <person name="Neumann A."/>
        </authorList>
    </citation>
    <scope>NUCLEOTIDE SEQUENCE [LARGE SCALE GENOMIC DNA]</scope>
    <source>
        <strain evidence="4 5">UWS4</strain>
    </source>
</reference>
<dbReference type="Pfam" id="PF03358">
    <property type="entry name" value="FMN_red"/>
    <property type="match status" value="1"/>
</dbReference>
<sequence length="179" mass="19521">MKRVLVISSSLRKGSNSEILAKEFASSAKLAGNDVELISLANKQIAFCKGCLACQKKGKCVIDDDANAITEKMKNAEVIAFATPIYYYEMSGQLKTMLDRANSLYASDYHFKEIYLLASAAEDSPSTYKNAQNGIKGWIACFEGVKFKGTIFAGGMNSPKDVNSHNDILQKARDAGQKV</sequence>
<dbReference type="RefSeq" id="WP_109587156.1">
    <property type="nucleotide sequence ID" value="NZ_JAXEIU010000011.1"/>
</dbReference>
<keyword evidence="5" id="KW-1185">Reference proteome</keyword>
<evidence type="ECO:0000259" key="3">
    <source>
        <dbReference type="Pfam" id="PF03358"/>
    </source>
</evidence>
<dbReference type="InterPro" id="IPR029039">
    <property type="entry name" value="Flavoprotein-like_sf"/>
</dbReference>
<evidence type="ECO:0000256" key="1">
    <source>
        <dbReference type="ARBA" id="ARBA00022630"/>
    </source>
</evidence>
<dbReference type="Gene3D" id="3.40.50.360">
    <property type="match status" value="1"/>
</dbReference>
<name>A0ABX5LPP3_9BACT</name>